<keyword evidence="2" id="KW-1185">Reference proteome</keyword>
<sequence length="157" mass="16724">MGQLVDVRGKFHAAACRPGGVDRRGAMRSAEISLSDLRSSIEDAVRERLTPLIEALRAWDSADVAACCDWAAALRDLAGLAEMHLLTEVAMHCFDCLDLIAIDGASMSGAEAACYADALAFAAQGQCSGRDLTRYGPLLQDLGTLTGRIATRRVRQG</sequence>
<evidence type="ECO:0000313" key="1">
    <source>
        <dbReference type="EMBL" id="VDS06638.1"/>
    </source>
</evidence>
<dbReference type="EMBL" id="UZWD01000058">
    <property type="protein sequence ID" value="VDS06638.1"/>
    <property type="molecule type" value="Genomic_DNA"/>
</dbReference>
<accession>A0A3S4CGI2</accession>
<name>A0A3S4CGI2_9HYPH</name>
<gene>
    <name evidence="1" type="ORF">DEVEQU_03802</name>
</gene>
<dbReference type="OrthoDB" id="9884099at2"/>
<proteinExistence type="predicted"/>
<organism evidence="1 2">
    <name type="scientific">Devosia equisanguinis</name>
    <dbReference type="NCBI Taxonomy" id="2490941"/>
    <lineage>
        <taxon>Bacteria</taxon>
        <taxon>Pseudomonadati</taxon>
        <taxon>Pseudomonadota</taxon>
        <taxon>Alphaproteobacteria</taxon>
        <taxon>Hyphomicrobiales</taxon>
        <taxon>Devosiaceae</taxon>
        <taxon>Devosia</taxon>
    </lineage>
</organism>
<evidence type="ECO:0000313" key="2">
    <source>
        <dbReference type="Proteomes" id="UP000268844"/>
    </source>
</evidence>
<reference evidence="1 2" key="1">
    <citation type="submission" date="2018-12" db="EMBL/GenBank/DDBJ databases">
        <authorList>
            <person name="Criscuolo A."/>
        </authorList>
    </citation>
    <scope>NUCLEOTIDE SEQUENCE [LARGE SCALE GENOMIC DNA]</scope>
    <source>
        <strain evidence="1">ACIP1116281</strain>
    </source>
</reference>
<dbReference type="RefSeq" id="WP_126152153.1">
    <property type="nucleotide sequence ID" value="NZ_JBHTMH010000001.1"/>
</dbReference>
<dbReference type="Proteomes" id="UP000268844">
    <property type="component" value="Unassembled WGS sequence"/>
</dbReference>
<dbReference type="AlphaFoldDB" id="A0A3S4CGI2"/>
<protein>
    <submittedName>
        <fullName evidence="1">Uncharacterized protein</fullName>
    </submittedName>
</protein>